<keyword evidence="2" id="KW-1185">Reference proteome</keyword>
<protein>
    <submittedName>
        <fullName evidence="1">Uncharacterized protein</fullName>
    </submittedName>
</protein>
<sequence>MSDGGAYSNDALEIRDKLRIEIENGNRFVSFPMGKQGLTKEDFAVFKTAVEAHEHAYKCTTNRESYAVRSINTVEKGMDRLLHDKERLWLVNMQKEIKQLLDIVEHMQQKKVAESGQEIKSNDQQLSR</sequence>
<dbReference type="RefSeq" id="WP_067756532.1">
    <property type="nucleotide sequence ID" value="NZ_CP015772.1"/>
</dbReference>
<evidence type="ECO:0000313" key="1">
    <source>
        <dbReference type="EMBL" id="ANH81707.1"/>
    </source>
</evidence>
<reference evidence="1 2" key="1">
    <citation type="submission" date="2016-05" db="EMBL/GenBank/DDBJ databases">
        <title>Niabella ginsenosidivorans BS26 whole genome sequencing.</title>
        <authorList>
            <person name="Im W.T."/>
            <person name="Siddiqi M.Z."/>
        </authorList>
    </citation>
    <scope>NUCLEOTIDE SEQUENCE [LARGE SCALE GENOMIC DNA]</scope>
    <source>
        <strain evidence="1 2">BS26</strain>
    </source>
</reference>
<name>A0A1A9I222_9BACT</name>
<accession>A0A1A9I222</accession>
<evidence type="ECO:0000313" key="2">
    <source>
        <dbReference type="Proteomes" id="UP000077667"/>
    </source>
</evidence>
<gene>
    <name evidence="1" type="ORF">A8C56_12565</name>
</gene>
<proteinExistence type="predicted"/>
<dbReference type="EMBL" id="CP015772">
    <property type="protein sequence ID" value="ANH81707.1"/>
    <property type="molecule type" value="Genomic_DNA"/>
</dbReference>
<dbReference type="AlphaFoldDB" id="A0A1A9I222"/>
<dbReference type="STRING" id="1176587.A8C56_12565"/>
<dbReference type="KEGG" id="nia:A8C56_12565"/>
<dbReference type="Proteomes" id="UP000077667">
    <property type="component" value="Chromosome"/>
</dbReference>
<organism evidence="1 2">
    <name type="scientific">Niabella ginsenosidivorans</name>
    <dbReference type="NCBI Taxonomy" id="1176587"/>
    <lineage>
        <taxon>Bacteria</taxon>
        <taxon>Pseudomonadati</taxon>
        <taxon>Bacteroidota</taxon>
        <taxon>Chitinophagia</taxon>
        <taxon>Chitinophagales</taxon>
        <taxon>Chitinophagaceae</taxon>
        <taxon>Niabella</taxon>
    </lineage>
</organism>